<dbReference type="RefSeq" id="WP_119053831.1">
    <property type="nucleotide sequence ID" value="NZ_CP032157.1"/>
</dbReference>
<dbReference type="Pfam" id="PF01381">
    <property type="entry name" value="HTH_3"/>
    <property type="match status" value="1"/>
</dbReference>
<sequence>MAERLSKDDAKLKDKIASRLKEIRESTGKNKTEFAYDLGVDKQVVSRLENGRGATIYTIDKYCKVMGITLSDFFDSPLFAEE</sequence>
<dbReference type="EMBL" id="CP032157">
    <property type="protein sequence ID" value="AXY77958.1"/>
    <property type="molecule type" value="Genomic_DNA"/>
</dbReference>
<gene>
    <name evidence="2" type="ORF">D3H65_29940</name>
</gene>
<evidence type="ECO:0000313" key="2">
    <source>
        <dbReference type="EMBL" id="AXY77958.1"/>
    </source>
</evidence>
<dbReference type="KEGG" id="pseg:D3H65_29940"/>
<dbReference type="Gene3D" id="1.10.260.40">
    <property type="entry name" value="lambda repressor-like DNA-binding domains"/>
    <property type="match status" value="1"/>
</dbReference>
<name>A0A3B7MV41_9BACT</name>
<dbReference type="InterPro" id="IPR010982">
    <property type="entry name" value="Lambda_DNA-bd_dom_sf"/>
</dbReference>
<proteinExistence type="predicted"/>
<evidence type="ECO:0000313" key="3">
    <source>
        <dbReference type="Proteomes" id="UP000263900"/>
    </source>
</evidence>
<organism evidence="2 3">
    <name type="scientific">Paraflavitalea soli</name>
    <dbReference type="NCBI Taxonomy" id="2315862"/>
    <lineage>
        <taxon>Bacteria</taxon>
        <taxon>Pseudomonadati</taxon>
        <taxon>Bacteroidota</taxon>
        <taxon>Chitinophagia</taxon>
        <taxon>Chitinophagales</taxon>
        <taxon>Chitinophagaceae</taxon>
        <taxon>Paraflavitalea</taxon>
    </lineage>
</organism>
<dbReference type="OrthoDB" id="1263042at2"/>
<evidence type="ECO:0000259" key="1">
    <source>
        <dbReference type="PROSITE" id="PS50943"/>
    </source>
</evidence>
<dbReference type="GO" id="GO:0003677">
    <property type="term" value="F:DNA binding"/>
    <property type="evidence" value="ECO:0007669"/>
    <property type="project" value="InterPro"/>
</dbReference>
<keyword evidence="3" id="KW-1185">Reference proteome</keyword>
<dbReference type="InterPro" id="IPR001387">
    <property type="entry name" value="Cro/C1-type_HTH"/>
</dbReference>
<dbReference type="AlphaFoldDB" id="A0A3B7MV41"/>
<dbReference type="SMART" id="SM00530">
    <property type="entry name" value="HTH_XRE"/>
    <property type="match status" value="1"/>
</dbReference>
<reference evidence="2 3" key="1">
    <citation type="submission" date="2018-09" db="EMBL/GenBank/DDBJ databases">
        <title>Genome sequencing of strain 6GH32-13.</title>
        <authorList>
            <person name="Weon H.-Y."/>
            <person name="Heo J."/>
            <person name="Kwon S.-W."/>
        </authorList>
    </citation>
    <scope>NUCLEOTIDE SEQUENCE [LARGE SCALE GENOMIC DNA]</scope>
    <source>
        <strain evidence="2 3">5GH32-13</strain>
    </source>
</reference>
<accession>A0A3B7MV41</accession>
<dbReference type="Proteomes" id="UP000263900">
    <property type="component" value="Chromosome"/>
</dbReference>
<feature type="domain" description="HTH cro/C1-type" evidence="1">
    <location>
        <begin position="20"/>
        <end position="73"/>
    </location>
</feature>
<protein>
    <submittedName>
        <fullName evidence="2">XRE family transcriptional regulator</fullName>
    </submittedName>
</protein>
<dbReference type="SUPFAM" id="SSF47413">
    <property type="entry name" value="lambda repressor-like DNA-binding domains"/>
    <property type="match status" value="1"/>
</dbReference>
<dbReference type="CDD" id="cd00093">
    <property type="entry name" value="HTH_XRE"/>
    <property type="match status" value="1"/>
</dbReference>
<dbReference type="PROSITE" id="PS50943">
    <property type="entry name" value="HTH_CROC1"/>
    <property type="match status" value="1"/>
</dbReference>